<dbReference type="RefSeq" id="XP_033577933.1">
    <property type="nucleotide sequence ID" value="XM_033727970.1"/>
</dbReference>
<reference evidence="1 3" key="1">
    <citation type="journal article" date="2020" name="Stud. Mycol.">
        <title>101 Dothideomycetes genomes: a test case for predicting lifestyles and emergence of pathogens.</title>
        <authorList>
            <person name="Haridas S."/>
            <person name="Albert R."/>
            <person name="Binder M."/>
            <person name="Bloem J."/>
            <person name="Labutti K."/>
            <person name="Salamov A."/>
            <person name="Andreopoulos B."/>
            <person name="Baker S."/>
            <person name="Barry K."/>
            <person name="Bills G."/>
            <person name="Bluhm B."/>
            <person name="Cannon C."/>
            <person name="Castanera R."/>
            <person name="Culley D."/>
            <person name="Daum C."/>
            <person name="Ezra D."/>
            <person name="Gonzalez J."/>
            <person name="Henrissat B."/>
            <person name="Kuo A."/>
            <person name="Liang C."/>
            <person name="Lipzen A."/>
            <person name="Lutzoni F."/>
            <person name="Magnuson J."/>
            <person name="Mondo S."/>
            <person name="Nolan M."/>
            <person name="Ohm R."/>
            <person name="Pangilinan J."/>
            <person name="Park H.-J."/>
            <person name="Ramirez L."/>
            <person name="Alfaro M."/>
            <person name="Sun H."/>
            <person name="Tritt A."/>
            <person name="Yoshinaga Y."/>
            <person name="Zwiers L.-H."/>
            <person name="Turgeon B."/>
            <person name="Goodwin S."/>
            <person name="Spatafora J."/>
            <person name="Crous P."/>
            <person name="Grigoriev I."/>
        </authorList>
    </citation>
    <scope>NUCLEOTIDE SEQUENCE</scope>
    <source>
        <strain evidence="1 3">CBS 304.34</strain>
    </source>
</reference>
<accession>A0A6A6YR27</accession>
<reference evidence="3" key="2">
    <citation type="submission" date="2020-04" db="EMBL/GenBank/DDBJ databases">
        <authorList>
            <consortium name="NCBI Genome Project"/>
        </authorList>
    </citation>
    <scope>NUCLEOTIDE SEQUENCE</scope>
    <source>
        <strain evidence="3">CBS 304.34</strain>
    </source>
</reference>
<dbReference type="AlphaFoldDB" id="A0A6A6YR27"/>
<dbReference type="OrthoDB" id="10471060at2759"/>
<keyword evidence="2" id="KW-1185">Reference proteome</keyword>
<evidence type="ECO:0000313" key="2">
    <source>
        <dbReference type="Proteomes" id="UP000504636"/>
    </source>
</evidence>
<dbReference type="Proteomes" id="UP000504636">
    <property type="component" value="Unplaced"/>
</dbReference>
<sequence length="201" mass="23355">MWNELEFRFQDGHYPYSGNVAELERFVSSVSQHNLSAIRKVVIHGSPRMMLNFFERATTGKESDRIRIGGSAPRKLSRGLELEVRLPHRPYYNRRWDYGSDWDLKLDCWREVVGTVLWMGRRTLAHFDNVKLAGCLSPAVREMYLQLLDDIKHGRRTQIRDVDLKGTCQFVGFNHAECPRRACIEVWCVCQGVAKPQDQEG</sequence>
<proteinExistence type="predicted"/>
<reference evidence="3" key="3">
    <citation type="submission" date="2025-04" db="UniProtKB">
        <authorList>
            <consortium name="RefSeq"/>
        </authorList>
    </citation>
    <scope>IDENTIFICATION</scope>
    <source>
        <strain evidence="3">CBS 304.34</strain>
    </source>
</reference>
<organism evidence="1">
    <name type="scientific">Mytilinidion resinicola</name>
    <dbReference type="NCBI Taxonomy" id="574789"/>
    <lineage>
        <taxon>Eukaryota</taxon>
        <taxon>Fungi</taxon>
        <taxon>Dikarya</taxon>
        <taxon>Ascomycota</taxon>
        <taxon>Pezizomycotina</taxon>
        <taxon>Dothideomycetes</taxon>
        <taxon>Pleosporomycetidae</taxon>
        <taxon>Mytilinidiales</taxon>
        <taxon>Mytilinidiaceae</taxon>
        <taxon>Mytilinidion</taxon>
    </lineage>
</organism>
<dbReference type="GeneID" id="54468863"/>
<name>A0A6A6YR27_9PEZI</name>
<gene>
    <name evidence="1 3" type="ORF">BDZ99DRAFT_570250</name>
</gene>
<protein>
    <submittedName>
        <fullName evidence="1 3">Uncharacterized protein</fullName>
    </submittedName>
</protein>
<dbReference type="EMBL" id="MU003699">
    <property type="protein sequence ID" value="KAF2810969.1"/>
    <property type="molecule type" value="Genomic_DNA"/>
</dbReference>
<evidence type="ECO:0000313" key="1">
    <source>
        <dbReference type="EMBL" id="KAF2810969.1"/>
    </source>
</evidence>
<evidence type="ECO:0000313" key="3">
    <source>
        <dbReference type="RefSeq" id="XP_033577933.1"/>
    </source>
</evidence>